<evidence type="ECO:0000256" key="4">
    <source>
        <dbReference type="ARBA" id="ARBA00022695"/>
    </source>
</evidence>
<dbReference type="InterPro" id="IPR023211">
    <property type="entry name" value="DNA_pol_palm_dom_sf"/>
</dbReference>
<organism evidence="11">
    <name type="scientific">CrAss-like virus sp. ctUXy6</name>
    <dbReference type="NCBI Taxonomy" id="2825835"/>
    <lineage>
        <taxon>Viruses</taxon>
        <taxon>Duplodnaviria</taxon>
        <taxon>Heunggongvirae</taxon>
        <taxon>Uroviricota</taxon>
        <taxon>Caudoviricetes</taxon>
        <taxon>Crassvirales</taxon>
    </lineage>
</organism>
<keyword evidence="5" id="KW-0235">DNA replication</keyword>
<reference evidence="11" key="1">
    <citation type="journal article" date="2021" name="Proc. Natl. Acad. Sci. U.S.A.">
        <title>A Catalog of Tens of Thousands of Viruses from Human Metagenomes Reveals Hidden Associations with Chronic Diseases.</title>
        <authorList>
            <person name="Tisza M.J."/>
            <person name="Buck C.B."/>
        </authorList>
    </citation>
    <scope>NUCLEOTIDE SEQUENCE</scope>
    <source>
        <strain evidence="11">CtUXy6</strain>
    </source>
</reference>
<evidence type="ECO:0000256" key="2">
    <source>
        <dbReference type="ARBA" id="ARBA00012417"/>
    </source>
</evidence>
<dbReference type="Gene3D" id="3.90.1600.10">
    <property type="entry name" value="Palm domain of DNA polymerase"/>
    <property type="match status" value="1"/>
</dbReference>
<evidence type="ECO:0000256" key="9">
    <source>
        <dbReference type="ARBA" id="ARBA00023125"/>
    </source>
</evidence>
<dbReference type="InterPro" id="IPR006172">
    <property type="entry name" value="DNA-dir_DNA_pol_B"/>
</dbReference>
<keyword evidence="8" id="KW-0239">DNA-directed DNA polymerase</keyword>
<sequence length="783" mass="90249">MIDCRAADVEILPNFFSVTFISLNDYLKVFADCVNDKGKPIPLVQKLTVAEIKRRLNTVKCDAFYITDKDDSQLLSLVGYINGMRHKGVNVYTYNGLSYDNLMVAGFLMNVAHFDNTKDLIRYLYTLSKKIISLQDDKEKLYNDYQINTVRRFKLPYVDVDVMRIFALNKAGVRIDKDTGERKATPKGLKQTSINLQWFELLEYELPPICEKDAELYYDNLLYKGLPPDKLNKLIDKWDRYILDEYIPPMMHYNKNDVFIVCEIVRLNPEEVKSRYSVSSVYKVNVLNSSRSNMADILFEKFYSERSGLPPEKWKGKRTERTGMNLGKIIFPCVEFKTPELQKLLAEIKKTTIYRVSKEEFNKEVKIGNIVYSLGTGGLHSRDIPMEIWSTTPYDGGTIVSASPTGEQKNANPFTIFHFDVASYYPSIMAEYEVAPAHMLKKIFAGLIRWMKDTRVKVKHSLDDIVDGIPRDVLALVLKIVINSIYGKFGFEKGDLYDRRAVLEVTINGQLMLLMLCEQLELNGIHIISANTDGIMVKVYDKDISKYEYITQWWQEKTKMSADTDVVHCLIARDVNNYICQFRTKKGLKLEYKGALNPLMYAVDLQKGYDMPIVAQAVSDYFLKNVPVMDTLRKATNILDFCKTQNVGRQFYVEQTFVNNQQVQQVVCQRYVRFYISNTGCIIEKVHNDTASRSRMAAGSSVTVINTLDDVDISLRNINYKYYYEEAMKIINPIKLGISPKGKGKTRIKKAYGQFNSLFDDAAFEEEYADAYVDENIDYYEDD</sequence>
<evidence type="ECO:0000256" key="8">
    <source>
        <dbReference type="ARBA" id="ARBA00022932"/>
    </source>
</evidence>
<dbReference type="GO" id="GO:0003887">
    <property type="term" value="F:DNA-directed DNA polymerase activity"/>
    <property type="evidence" value="ECO:0007669"/>
    <property type="project" value="UniProtKB-KW"/>
</dbReference>
<evidence type="ECO:0000313" key="11">
    <source>
        <dbReference type="EMBL" id="DAG02564.1"/>
    </source>
</evidence>
<keyword evidence="9" id="KW-0238">DNA-binding</keyword>
<dbReference type="EC" id="2.7.7.7" evidence="2"/>
<dbReference type="Pfam" id="PF00136">
    <property type="entry name" value="DNA_pol_B"/>
    <property type="match status" value="1"/>
</dbReference>
<accession>A0A8S5V768</accession>
<feature type="domain" description="DNA-directed DNA polymerase family B multifunctional" evidence="10">
    <location>
        <begin position="441"/>
        <end position="544"/>
    </location>
</feature>
<dbReference type="EMBL" id="BK016212">
    <property type="protein sequence ID" value="DAG02564.1"/>
    <property type="molecule type" value="Genomic_DNA"/>
</dbReference>
<protein>
    <recommendedName>
        <fullName evidence="2">DNA-directed DNA polymerase</fullName>
        <ecNumber evidence="2">2.7.7.7</ecNumber>
    </recommendedName>
</protein>
<evidence type="ECO:0000256" key="6">
    <source>
        <dbReference type="ARBA" id="ARBA00022722"/>
    </source>
</evidence>
<dbReference type="GO" id="GO:0006260">
    <property type="term" value="P:DNA replication"/>
    <property type="evidence" value="ECO:0007669"/>
    <property type="project" value="UniProtKB-KW"/>
</dbReference>
<evidence type="ECO:0000256" key="5">
    <source>
        <dbReference type="ARBA" id="ARBA00022705"/>
    </source>
</evidence>
<dbReference type="InterPro" id="IPR043502">
    <property type="entry name" value="DNA/RNA_pol_sf"/>
</dbReference>
<comment type="similarity">
    <text evidence="1">Belongs to the DNA polymerase type-B family.</text>
</comment>
<evidence type="ECO:0000256" key="3">
    <source>
        <dbReference type="ARBA" id="ARBA00022679"/>
    </source>
</evidence>
<dbReference type="GO" id="GO:0016787">
    <property type="term" value="F:hydrolase activity"/>
    <property type="evidence" value="ECO:0007669"/>
    <property type="project" value="UniProtKB-KW"/>
</dbReference>
<evidence type="ECO:0000256" key="1">
    <source>
        <dbReference type="ARBA" id="ARBA00005755"/>
    </source>
</evidence>
<dbReference type="SMART" id="SM00486">
    <property type="entry name" value="POLBc"/>
    <property type="match status" value="1"/>
</dbReference>
<keyword evidence="6" id="KW-0540">Nuclease</keyword>
<evidence type="ECO:0000259" key="10">
    <source>
        <dbReference type="Pfam" id="PF00136"/>
    </source>
</evidence>
<keyword evidence="3" id="KW-0808">Transferase</keyword>
<keyword evidence="4" id="KW-0548">Nucleotidyltransferase</keyword>
<dbReference type="GO" id="GO:0000166">
    <property type="term" value="F:nucleotide binding"/>
    <property type="evidence" value="ECO:0007669"/>
    <property type="project" value="InterPro"/>
</dbReference>
<dbReference type="GO" id="GO:0004518">
    <property type="term" value="F:nuclease activity"/>
    <property type="evidence" value="ECO:0007669"/>
    <property type="project" value="UniProtKB-KW"/>
</dbReference>
<dbReference type="InterPro" id="IPR006134">
    <property type="entry name" value="DNA-dir_DNA_pol_B_multi_dom"/>
</dbReference>
<keyword evidence="7" id="KW-0378">Hydrolase</keyword>
<proteinExistence type="inferred from homology"/>
<dbReference type="GO" id="GO:0003677">
    <property type="term" value="F:DNA binding"/>
    <property type="evidence" value="ECO:0007669"/>
    <property type="project" value="UniProtKB-KW"/>
</dbReference>
<dbReference type="SUPFAM" id="SSF56672">
    <property type="entry name" value="DNA/RNA polymerases"/>
    <property type="match status" value="1"/>
</dbReference>
<name>A0A8S5V768_9CAUD</name>
<evidence type="ECO:0000256" key="7">
    <source>
        <dbReference type="ARBA" id="ARBA00022801"/>
    </source>
</evidence>